<protein>
    <submittedName>
        <fullName evidence="1">Uncharacterized protein</fullName>
    </submittedName>
</protein>
<proteinExistence type="predicted"/>
<reference evidence="1 2" key="1">
    <citation type="submission" date="2024-04" db="EMBL/GenBank/DDBJ databases">
        <title>Novel genus in family Flammeovirgaceae.</title>
        <authorList>
            <person name="Nguyen T.H."/>
            <person name="Vuong T.Q."/>
            <person name="Le H."/>
            <person name="Kim S.-G."/>
        </authorList>
    </citation>
    <scope>NUCLEOTIDE SEQUENCE [LARGE SCALE GENOMIC DNA]</scope>
    <source>
        <strain evidence="1 2">JCM 23209</strain>
    </source>
</reference>
<organism evidence="1 2">
    <name type="scientific">Rapidithrix thailandica</name>
    <dbReference type="NCBI Taxonomy" id="413964"/>
    <lineage>
        <taxon>Bacteria</taxon>
        <taxon>Pseudomonadati</taxon>
        <taxon>Bacteroidota</taxon>
        <taxon>Cytophagia</taxon>
        <taxon>Cytophagales</taxon>
        <taxon>Flammeovirgaceae</taxon>
        <taxon>Rapidithrix</taxon>
    </lineage>
</organism>
<name>A0AAW9RST0_9BACT</name>
<dbReference type="RefSeq" id="WP_346819431.1">
    <property type="nucleotide sequence ID" value="NZ_JBDKWZ010000001.1"/>
</dbReference>
<comment type="caution">
    <text evidence="1">The sequence shown here is derived from an EMBL/GenBank/DDBJ whole genome shotgun (WGS) entry which is preliminary data.</text>
</comment>
<dbReference type="AlphaFoldDB" id="A0AAW9RST0"/>
<evidence type="ECO:0000313" key="1">
    <source>
        <dbReference type="EMBL" id="MEN7546647.1"/>
    </source>
</evidence>
<keyword evidence="2" id="KW-1185">Reference proteome</keyword>
<accession>A0AAW9RST0</accession>
<dbReference type="Proteomes" id="UP001403385">
    <property type="component" value="Unassembled WGS sequence"/>
</dbReference>
<sequence>MWPNAFANNSTEIGYKGKKGKTFQKYIALIFLFVKEMLKGFLTDYPLFLSLAIFIGQSIP</sequence>
<gene>
    <name evidence="1" type="ORF">AAG747_01930</name>
</gene>
<evidence type="ECO:0000313" key="2">
    <source>
        <dbReference type="Proteomes" id="UP001403385"/>
    </source>
</evidence>
<dbReference type="EMBL" id="JBDKWZ010000001">
    <property type="protein sequence ID" value="MEN7546647.1"/>
    <property type="molecule type" value="Genomic_DNA"/>
</dbReference>